<dbReference type="OrthoDB" id="3217376at2"/>
<organism evidence="2 3">
    <name type="scientific">Parafrankia colletiae</name>
    <dbReference type="NCBI Taxonomy" id="573497"/>
    <lineage>
        <taxon>Bacteria</taxon>
        <taxon>Bacillati</taxon>
        <taxon>Actinomycetota</taxon>
        <taxon>Actinomycetes</taxon>
        <taxon>Frankiales</taxon>
        <taxon>Frankiaceae</taxon>
        <taxon>Parafrankia</taxon>
    </lineage>
</organism>
<dbReference type="AlphaFoldDB" id="A0A1S1QPN9"/>
<feature type="compositionally biased region" description="Low complexity" evidence="1">
    <location>
        <begin position="84"/>
        <end position="109"/>
    </location>
</feature>
<sequence>MLRSLLNALEELTLLVLPHGGQRTARHNAWRAATDLHVTTGYQWVDQISVSAFEPAPDPSAQPVPVGATVPSATPAPCVPPRVPAAAGTRISRPRLAAARPPATAGAPS</sequence>
<feature type="region of interest" description="Disordered" evidence="1">
    <location>
        <begin position="56"/>
        <end position="109"/>
    </location>
</feature>
<comment type="caution">
    <text evidence="2">The sequence shown here is derived from an EMBL/GenBank/DDBJ whole genome shotgun (WGS) entry which is preliminary data.</text>
</comment>
<accession>A0A1S1QPN9</accession>
<evidence type="ECO:0000256" key="1">
    <source>
        <dbReference type="SAM" id="MobiDB-lite"/>
    </source>
</evidence>
<reference evidence="3" key="1">
    <citation type="submission" date="2016-07" db="EMBL/GenBank/DDBJ databases">
        <title>Sequence Frankia sp. strain CcI1.17.</title>
        <authorList>
            <person name="Ghodhbane-Gtari F."/>
            <person name="Swanson E."/>
            <person name="Gueddou A."/>
            <person name="Morris K."/>
            <person name="Hezbri K."/>
            <person name="Ktari A."/>
            <person name="Nouioui I."/>
            <person name="Abebe-Akele F."/>
            <person name="Simpson S."/>
            <person name="Thomas K."/>
            <person name="Gtari M."/>
            <person name="Tisa L.S."/>
            <person name="Hurst S."/>
        </authorList>
    </citation>
    <scope>NUCLEOTIDE SEQUENCE [LARGE SCALE GENOMIC DNA]</scope>
    <source>
        <strain evidence="3">Cc1.17</strain>
    </source>
</reference>
<evidence type="ECO:0000313" key="2">
    <source>
        <dbReference type="EMBL" id="OHV35072.1"/>
    </source>
</evidence>
<name>A0A1S1QPN9_9ACTN</name>
<dbReference type="EMBL" id="MBLM01000123">
    <property type="protein sequence ID" value="OHV35072.1"/>
    <property type="molecule type" value="Genomic_DNA"/>
</dbReference>
<dbReference type="Proteomes" id="UP000179627">
    <property type="component" value="Unassembled WGS sequence"/>
</dbReference>
<gene>
    <name evidence="2" type="ORF">CC117_19985</name>
</gene>
<keyword evidence="3" id="KW-1185">Reference proteome</keyword>
<proteinExistence type="predicted"/>
<evidence type="ECO:0000313" key="3">
    <source>
        <dbReference type="Proteomes" id="UP000179627"/>
    </source>
</evidence>
<protein>
    <submittedName>
        <fullName evidence="2">Uncharacterized protein</fullName>
    </submittedName>
</protein>